<dbReference type="Gene3D" id="3.40.1440.10">
    <property type="entry name" value="GIY-YIG endonuclease"/>
    <property type="match status" value="1"/>
</dbReference>
<feature type="region of interest" description="Disordered" evidence="1">
    <location>
        <begin position="109"/>
        <end position="133"/>
    </location>
</feature>
<evidence type="ECO:0000313" key="3">
    <source>
        <dbReference type="EMBL" id="QHT29938.1"/>
    </source>
</evidence>
<dbReference type="InterPro" id="IPR000305">
    <property type="entry name" value="GIY-YIG_endonuc"/>
</dbReference>
<dbReference type="EMBL" id="MN738888">
    <property type="protein sequence ID" value="QHT29938.1"/>
    <property type="molecule type" value="Genomic_DNA"/>
</dbReference>
<dbReference type="SUPFAM" id="SSF82771">
    <property type="entry name" value="GIY-YIG endonuclease"/>
    <property type="match status" value="1"/>
</dbReference>
<sequence>MIGRIYRIENATDGRFYIGSTTQTLQKRFRNHKSKAKEECRKKTPLYACFNQCGWEHASIRPVSEHSEITKEDLLKLEKDEITKFIDDPLCLNKIRPLQTLEEKKATDREYGRIYREQNKDQHRERLNQWRLSNPDKWREQTKRYREKKKSIDEKHSS</sequence>
<dbReference type="PROSITE" id="PS50164">
    <property type="entry name" value="GIY_YIG"/>
    <property type="match status" value="1"/>
</dbReference>
<protein>
    <recommendedName>
        <fullName evidence="2">GIY-YIG domain-containing protein</fullName>
    </recommendedName>
</protein>
<dbReference type="Pfam" id="PF01541">
    <property type="entry name" value="GIY-YIG"/>
    <property type="match status" value="1"/>
</dbReference>
<dbReference type="SMART" id="SM00465">
    <property type="entry name" value="GIYc"/>
    <property type="match status" value="1"/>
</dbReference>
<organism evidence="3">
    <name type="scientific">viral metagenome</name>
    <dbReference type="NCBI Taxonomy" id="1070528"/>
    <lineage>
        <taxon>unclassified sequences</taxon>
        <taxon>metagenomes</taxon>
        <taxon>organismal metagenomes</taxon>
    </lineage>
</organism>
<reference evidence="3" key="1">
    <citation type="journal article" date="2020" name="Nature">
        <title>Giant virus diversity and host interactions through global metagenomics.</title>
        <authorList>
            <person name="Schulz F."/>
            <person name="Roux S."/>
            <person name="Paez-Espino D."/>
            <person name="Jungbluth S."/>
            <person name="Walsh D.A."/>
            <person name="Denef V.J."/>
            <person name="McMahon K.D."/>
            <person name="Konstantinidis K.T."/>
            <person name="Eloe-Fadrosh E.A."/>
            <person name="Kyrpides N.C."/>
            <person name="Woyke T."/>
        </authorList>
    </citation>
    <scope>NUCLEOTIDE SEQUENCE</scope>
    <source>
        <strain evidence="3">GVMAG-M-3300009068-25</strain>
    </source>
</reference>
<accession>A0A6C0ELM2</accession>
<feature type="domain" description="GIY-YIG" evidence="2">
    <location>
        <begin position="1"/>
        <end position="93"/>
    </location>
</feature>
<dbReference type="AlphaFoldDB" id="A0A6C0ELM2"/>
<evidence type="ECO:0000256" key="1">
    <source>
        <dbReference type="SAM" id="MobiDB-lite"/>
    </source>
</evidence>
<proteinExistence type="predicted"/>
<name>A0A6C0ELM2_9ZZZZ</name>
<evidence type="ECO:0000259" key="2">
    <source>
        <dbReference type="PROSITE" id="PS50164"/>
    </source>
</evidence>
<dbReference type="InterPro" id="IPR035901">
    <property type="entry name" value="GIY-YIG_endonuc_sf"/>
</dbReference>